<reference evidence="1 2" key="1">
    <citation type="journal article" date="2013" name="Genome Announc.">
        <title>Complete Genome Sequence of the Carbazole Degrader Pseudomonas resinovorans Strain CA10 (NBRC 106553).</title>
        <authorList>
            <person name="Shintani M."/>
            <person name="Hosoyama A."/>
            <person name="Ohji S."/>
            <person name="Tsuchikane K."/>
            <person name="Takarada H."/>
            <person name="Yamazoe A."/>
            <person name="Fujita N."/>
            <person name="Nojiri H."/>
        </authorList>
    </citation>
    <scope>NUCLEOTIDE SEQUENCE [LARGE SCALE GENOMIC DNA]</scope>
    <source>
        <strain evidence="1 2">NBRC 106553</strain>
    </source>
</reference>
<dbReference type="RefSeq" id="WP_016493362.1">
    <property type="nucleotide sequence ID" value="NC_021499.1"/>
</dbReference>
<sequence length="63" mass="7239">MDIAIQQVCRGERLEWHVEALGMRVPFRDRASALAFAVRLQERVEAPHWLPGKVELLPNTSED</sequence>
<name>S6AT04_METRE</name>
<dbReference type="eggNOG" id="ENOG5032F4B">
    <property type="taxonomic scope" value="Bacteria"/>
</dbReference>
<keyword evidence="2" id="KW-1185">Reference proteome</keyword>
<dbReference type="HOGENOM" id="CLU_2882572_0_0_6"/>
<dbReference type="EMBL" id="AP013068">
    <property type="protein sequence ID" value="BAN49218.1"/>
    <property type="molecule type" value="Genomic_DNA"/>
</dbReference>
<organism evidence="1 2">
    <name type="scientific">Metapseudomonas resinovorans NBRC 106553</name>
    <dbReference type="NCBI Taxonomy" id="1245471"/>
    <lineage>
        <taxon>Bacteria</taxon>
        <taxon>Pseudomonadati</taxon>
        <taxon>Pseudomonadota</taxon>
        <taxon>Gammaproteobacteria</taxon>
        <taxon>Pseudomonadales</taxon>
        <taxon>Pseudomonadaceae</taxon>
        <taxon>Metapseudomonas</taxon>
    </lineage>
</organism>
<evidence type="ECO:0000313" key="1">
    <source>
        <dbReference type="EMBL" id="BAN49218.1"/>
    </source>
</evidence>
<dbReference type="AlphaFoldDB" id="S6AT04"/>
<protein>
    <submittedName>
        <fullName evidence="1">Uncharacterized protein</fullName>
    </submittedName>
</protein>
<dbReference type="KEGG" id="pre:PCA10_34860"/>
<dbReference type="Proteomes" id="UP000015503">
    <property type="component" value="Chromosome"/>
</dbReference>
<proteinExistence type="predicted"/>
<accession>S6AT04</accession>
<evidence type="ECO:0000313" key="2">
    <source>
        <dbReference type="Proteomes" id="UP000015503"/>
    </source>
</evidence>
<dbReference type="PATRIC" id="fig|1245471.3.peg.3525"/>
<gene>
    <name evidence="1" type="ORF">PCA10_34860</name>
</gene>
<dbReference type="STRING" id="1245471.PCA10_34860"/>
<dbReference type="OrthoDB" id="6998275at2"/>